<dbReference type="FunFam" id="1.10.8.270:FF:000033">
    <property type="entry name" value="GTPase-activating protein, putative"/>
    <property type="match status" value="1"/>
</dbReference>
<dbReference type="FunFam" id="1.10.472.80:FF:000078">
    <property type="entry name" value="Uncharacterized protein"/>
    <property type="match status" value="1"/>
</dbReference>
<dbReference type="PANTHER" id="PTHR47219">
    <property type="entry name" value="RAB GTPASE-ACTIVATING PROTEIN 1-LIKE"/>
    <property type="match status" value="1"/>
</dbReference>
<feature type="domain" description="Rab-GAP TBC" evidence="1">
    <location>
        <begin position="102"/>
        <end position="284"/>
    </location>
</feature>
<sequence length="389" mass="45634">MGNNNVCLGEIQNNVPRQGSPDTKWKREDLKSGSCVQTLIDKENNNFFKMVQCGPSTPYYRNEHSAQRWSQAIATLNYADDIQTTVNLLYNKPEFEELVLLGPPKQYRWATWKALLTNGKMQLSYEKYLEYMPIDVKNILKDIDRTLVNHALFKHENCGQEQLKRILCAISNALPGVGYCQGMNFVCALTLIVSGCDEHKTFQCFMQMLTNEKHLLCFNFCHDMPLHFFFTKLIHHLIRKKFPKLNLKNVNDSLWISKMILSLFIYVFKLDDCIRCWDYLMVRGMIRGIPELILGFIDVTQKQLEQFKEEDYGFNFQGHESSIIQFNVGELIYAAKQKHNIDRQLISRLATKMKKSKPSQLLDLLSHFENIQTYRKHVQFYMKTIFDLY</sequence>
<dbReference type="PANTHER" id="PTHR47219:SF9">
    <property type="entry name" value="GTPASE ACTIVATING PROTEIN AND CENTROSOME-ASSOCIATED, ISOFORM B"/>
    <property type="match status" value="1"/>
</dbReference>
<dbReference type="InterPro" id="IPR000195">
    <property type="entry name" value="Rab-GAP-TBC_dom"/>
</dbReference>
<evidence type="ECO:0000313" key="3">
    <source>
        <dbReference type="Proteomes" id="UP000688137"/>
    </source>
</evidence>
<organism evidence="2 3">
    <name type="scientific">Paramecium primaurelia</name>
    <dbReference type="NCBI Taxonomy" id="5886"/>
    <lineage>
        <taxon>Eukaryota</taxon>
        <taxon>Sar</taxon>
        <taxon>Alveolata</taxon>
        <taxon>Ciliophora</taxon>
        <taxon>Intramacronucleata</taxon>
        <taxon>Oligohymenophorea</taxon>
        <taxon>Peniculida</taxon>
        <taxon>Parameciidae</taxon>
        <taxon>Paramecium</taxon>
    </lineage>
</organism>
<protein>
    <recommendedName>
        <fullName evidence="1">Rab-GAP TBC domain-containing protein</fullName>
    </recommendedName>
</protein>
<dbReference type="PROSITE" id="PS50086">
    <property type="entry name" value="TBC_RABGAP"/>
    <property type="match status" value="1"/>
</dbReference>
<keyword evidence="3" id="KW-1185">Reference proteome</keyword>
<comment type="caution">
    <text evidence="2">The sequence shown here is derived from an EMBL/GenBank/DDBJ whole genome shotgun (WGS) entry which is preliminary data.</text>
</comment>
<dbReference type="Pfam" id="PF00566">
    <property type="entry name" value="RabGAP-TBC"/>
    <property type="match status" value="1"/>
</dbReference>
<evidence type="ECO:0000313" key="2">
    <source>
        <dbReference type="EMBL" id="CAD8111298.1"/>
    </source>
</evidence>
<proteinExistence type="predicted"/>
<gene>
    <name evidence="2" type="ORF">PPRIM_AZ9-3.1.T1470037</name>
</gene>
<dbReference type="AlphaFoldDB" id="A0A8S1Q713"/>
<dbReference type="EMBL" id="CAJJDM010000151">
    <property type="protein sequence ID" value="CAD8111298.1"/>
    <property type="molecule type" value="Genomic_DNA"/>
</dbReference>
<reference evidence="2" key="1">
    <citation type="submission" date="2021-01" db="EMBL/GenBank/DDBJ databases">
        <authorList>
            <consortium name="Genoscope - CEA"/>
            <person name="William W."/>
        </authorList>
    </citation>
    <scope>NUCLEOTIDE SEQUENCE</scope>
</reference>
<dbReference type="SMART" id="SM00164">
    <property type="entry name" value="TBC"/>
    <property type="match status" value="1"/>
</dbReference>
<dbReference type="GO" id="GO:0031267">
    <property type="term" value="F:small GTPase binding"/>
    <property type="evidence" value="ECO:0007669"/>
    <property type="project" value="TreeGrafter"/>
</dbReference>
<dbReference type="Proteomes" id="UP000688137">
    <property type="component" value="Unassembled WGS sequence"/>
</dbReference>
<dbReference type="GO" id="GO:0005096">
    <property type="term" value="F:GTPase activator activity"/>
    <property type="evidence" value="ECO:0007669"/>
    <property type="project" value="TreeGrafter"/>
</dbReference>
<name>A0A8S1Q713_PARPR</name>
<accession>A0A8S1Q713</accession>
<evidence type="ECO:0000259" key="1">
    <source>
        <dbReference type="PROSITE" id="PS50086"/>
    </source>
</evidence>
<dbReference type="InterPro" id="IPR050302">
    <property type="entry name" value="Rab_GAP_TBC_domain"/>
</dbReference>
<dbReference type="OMA" id="YLEYMPI"/>